<dbReference type="AlphaFoldDB" id="X0VYY5"/>
<feature type="non-terminal residue" evidence="1">
    <location>
        <position position="1"/>
    </location>
</feature>
<protein>
    <submittedName>
        <fullName evidence="1">Uncharacterized protein</fullName>
    </submittedName>
</protein>
<accession>X0VYY5</accession>
<dbReference type="EMBL" id="BARS01039200">
    <property type="protein sequence ID" value="GAG16312.1"/>
    <property type="molecule type" value="Genomic_DNA"/>
</dbReference>
<reference evidence="1" key="1">
    <citation type="journal article" date="2014" name="Front. Microbiol.">
        <title>High frequency of phylogenetically diverse reductive dehalogenase-homologous genes in deep subseafloor sedimentary metagenomes.</title>
        <authorList>
            <person name="Kawai M."/>
            <person name="Futagami T."/>
            <person name="Toyoda A."/>
            <person name="Takaki Y."/>
            <person name="Nishi S."/>
            <person name="Hori S."/>
            <person name="Arai W."/>
            <person name="Tsubouchi T."/>
            <person name="Morono Y."/>
            <person name="Uchiyama I."/>
            <person name="Ito T."/>
            <person name="Fujiyama A."/>
            <person name="Inagaki F."/>
            <person name="Takami H."/>
        </authorList>
    </citation>
    <scope>NUCLEOTIDE SEQUENCE</scope>
    <source>
        <strain evidence="1">Expedition CK06-06</strain>
    </source>
</reference>
<organism evidence="1">
    <name type="scientific">marine sediment metagenome</name>
    <dbReference type="NCBI Taxonomy" id="412755"/>
    <lineage>
        <taxon>unclassified sequences</taxon>
        <taxon>metagenomes</taxon>
        <taxon>ecological metagenomes</taxon>
    </lineage>
</organism>
<proteinExistence type="predicted"/>
<comment type="caution">
    <text evidence="1">The sequence shown here is derived from an EMBL/GenBank/DDBJ whole genome shotgun (WGS) entry which is preliminary data.</text>
</comment>
<sequence length="45" mass="5065">LKENRVAEEGTYSKLVQMDSHFKRMVEQQALGGAKVGSVDIEKEK</sequence>
<evidence type="ECO:0000313" key="1">
    <source>
        <dbReference type="EMBL" id="GAG16312.1"/>
    </source>
</evidence>
<gene>
    <name evidence="1" type="ORF">S01H1_59894</name>
</gene>
<name>X0VYY5_9ZZZZ</name>